<dbReference type="EMBL" id="LYXU01000052">
    <property type="protein sequence ID" value="OBS16976.1"/>
    <property type="molecule type" value="Genomic_DNA"/>
</dbReference>
<dbReference type="PANTHER" id="PTHR28629:SF14">
    <property type="entry name" value="DIHYDROXYACETONE KINASE 1"/>
    <property type="match status" value="1"/>
</dbReference>
<dbReference type="AlphaFoldDB" id="A0A1B8A917"/>
<sequence>MLKQLLDTDDKDRAFLQVKPPVVLMVNNLGGVSVLELGAITAVVGRQLASGYNIQPVRVLSGTYMTSLNSMGFSITLLSLDTRNSHHLLELLDAPAQAVGWSAPIKPEAWRAAEAAVPNNYETDEDEPKMRKRSRIENAADVGTYDTAKATNTLMSGLRRLIKAEPEITRYDTIVGDGDCGIGLKRGAEAVLHRVLDQPLVGSAVLDLTTILPIIETSMDGTSGALYSIFLNALLHAFQSRGPGAATHEAWAFVLEQSSSVLARYTPARIGDRTVIDALEPFIQELVKTNSLIRAAEAAKHGAETTIGMRASLGRSVYVGGSGFQQVPDPGAWGLSEFLAGLAGLDAN</sequence>
<comment type="catalytic activity">
    <reaction evidence="9">
        <text>D-glyceraldehyde + ATP = D-glyceraldehyde 3-phosphate + ADP + H(+)</text>
        <dbReference type="Rhea" id="RHEA:13941"/>
        <dbReference type="ChEBI" id="CHEBI:15378"/>
        <dbReference type="ChEBI" id="CHEBI:17378"/>
        <dbReference type="ChEBI" id="CHEBI:30616"/>
        <dbReference type="ChEBI" id="CHEBI:59776"/>
        <dbReference type="ChEBI" id="CHEBI:456216"/>
        <dbReference type="EC" id="2.7.1.28"/>
    </reaction>
</comment>
<evidence type="ECO:0000256" key="6">
    <source>
        <dbReference type="ARBA" id="ARBA00022777"/>
    </source>
</evidence>
<comment type="similarity">
    <text evidence="3">Belongs to the dihydroxyacetone kinase (DAK) family.</text>
</comment>
<protein>
    <recommendedName>
        <fullName evidence="16">Dihydroxyacetone kinase</fullName>
    </recommendedName>
</protein>
<comment type="function">
    <text evidence="1">Catalyzes both the phosphorylation of dihydroxyacetone and of glyceraldehyde.</text>
</comment>
<evidence type="ECO:0000256" key="9">
    <source>
        <dbReference type="ARBA" id="ARBA00047974"/>
    </source>
</evidence>
<dbReference type="SUPFAM" id="SSF82549">
    <property type="entry name" value="DAK1/DegV-like"/>
    <property type="match status" value="1"/>
</dbReference>
<keyword evidence="15" id="KW-1185">Reference proteome</keyword>
<evidence type="ECO:0000256" key="5">
    <source>
        <dbReference type="ARBA" id="ARBA00022741"/>
    </source>
</evidence>
<dbReference type="Pfam" id="PF02733">
    <property type="entry name" value="Dak1"/>
    <property type="match status" value="1"/>
</dbReference>
<comment type="caution">
    <text evidence="14">The sequence shown here is derived from an EMBL/GenBank/DDBJ whole genome shotgun (WGS) entry which is preliminary data.</text>
</comment>
<dbReference type="GO" id="GO:0005524">
    <property type="term" value="F:ATP binding"/>
    <property type="evidence" value="ECO:0007669"/>
    <property type="project" value="UniProtKB-KW"/>
</dbReference>
<dbReference type="GO" id="GO:0019588">
    <property type="term" value="P:anaerobic glycerol catabolic process"/>
    <property type="evidence" value="ECO:0007669"/>
    <property type="project" value="UniProtKB-UniPathway"/>
</dbReference>
<proteinExistence type="inferred from homology"/>
<evidence type="ECO:0000256" key="1">
    <source>
        <dbReference type="ARBA" id="ARBA00003264"/>
    </source>
</evidence>
<comment type="catalytic activity">
    <reaction evidence="10">
        <text>dihydroxyacetone + ATP = dihydroxyacetone phosphate + ADP + H(+)</text>
        <dbReference type="Rhea" id="RHEA:15773"/>
        <dbReference type="ChEBI" id="CHEBI:15378"/>
        <dbReference type="ChEBI" id="CHEBI:16016"/>
        <dbReference type="ChEBI" id="CHEBI:30616"/>
        <dbReference type="ChEBI" id="CHEBI:57642"/>
        <dbReference type="ChEBI" id="CHEBI:456216"/>
        <dbReference type="EC" id="2.7.1.29"/>
    </reaction>
</comment>
<evidence type="ECO:0000259" key="11">
    <source>
        <dbReference type="PROSITE" id="PS51480"/>
    </source>
</evidence>
<dbReference type="SUPFAM" id="SSF101473">
    <property type="entry name" value="DhaL-like"/>
    <property type="match status" value="1"/>
</dbReference>
<dbReference type="Proteomes" id="UP000091967">
    <property type="component" value="Unassembled WGS sequence"/>
</dbReference>
<evidence type="ECO:0000256" key="10">
    <source>
        <dbReference type="ARBA" id="ARBA00048898"/>
    </source>
</evidence>
<evidence type="ECO:0000256" key="4">
    <source>
        <dbReference type="ARBA" id="ARBA00022679"/>
    </source>
</evidence>
<comment type="pathway">
    <text evidence="2">Polyol metabolism; glycerol fermentation; glycerone phosphate from glycerol (oxidative route): step 2/2.</text>
</comment>
<dbReference type="InterPro" id="IPR004007">
    <property type="entry name" value="DhaL_dom"/>
</dbReference>
<evidence type="ECO:0000313" key="14">
    <source>
        <dbReference type="EMBL" id="OBS16976.1"/>
    </source>
</evidence>
<evidence type="ECO:0000259" key="12">
    <source>
        <dbReference type="PROSITE" id="PS51481"/>
    </source>
</evidence>
<dbReference type="InterPro" id="IPR004006">
    <property type="entry name" value="DhaK_dom"/>
</dbReference>
<keyword evidence="4" id="KW-0808">Transferase</keyword>
<dbReference type="SMART" id="SM01120">
    <property type="entry name" value="Dak2"/>
    <property type="match status" value="1"/>
</dbReference>
<dbReference type="PROSITE" id="PS51480">
    <property type="entry name" value="DHAL"/>
    <property type="match status" value="1"/>
</dbReference>
<dbReference type="OrthoDB" id="5066776at2759"/>
<feature type="domain" description="DhaL" evidence="11">
    <location>
        <begin position="148"/>
        <end position="344"/>
    </location>
</feature>
<dbReference type="Gene3D" id="3.30.1180.20">
    <property type="entry name" value="Dihydroxyacetone kinase, domain 2"/>
    <property type="match status" value="1"/>
</dbReference>
<evidence type="ECO:0000256" key="8">
    <source>
        <dbReference type="ARBA" id="ARBA00022840"/>
    </source>
</evidence>
<name>A0A1B8A917_FUSPO</name>
<evidence type="ECO:0000256" key="3">
    <source>
        <dbReference type="ARBA" id="ARBA00008757"/>
    </source>
</evidence>
<dbReference type="InterPro" id="IPR050861">
    <property type="entry name" value="Dihydroxyacetone_Kinase"/>
</dbReference>
<organism evidence="14 15">
    <name type="scientific">Fusarium poae</name>
    <dbReference type="NCBI Taxonomy" id="36050"/>
    <lineage>
        <taxon>Eukaryota</taxon>
        <taxon>Fungi</taxon>
        <taxon>Dikarya</taxon>
        <taxon>Ascomycota</taxon>
        <taxon>Pezizomycotina</taxon>
        <taxon>Sordariomycetes</taxon>
        <taxon>Hypocreomycetidae</taxon>
        <taxon>Hypocreales</taxon>
        <taxon>Nectriaceae</taxon>
        <taxon>Fusarium</taxon>
    </lineage>
</organism>
<evidence type="ECO:0000313" key="15">
    <source>
        <dbReference type="Proteomes" id="UP000091967"/>
    </source>
</evidence>
<dbReference type="InterPro" id="IPR036117">
    <property type="entry name" value="DhaL_dom_sf"/>
</dbReference>
<dbReference type="STRING" id="36050.A0A1B8A917"/>
<dbReference type="FunFam" id="1.25.40.340:FF:000001">
    <property type="entry name" value="Dihydroxyacetone kinase 1"/>
    <property type="match status" value="1"/>
</dbReference>
<dbReference type="GO" id="GO:0005829">
    <property type="term" value="C:cytosol"/>
    <property type="evidence" value="ECO:0007669"/>
    <property type="project" value="TreeGrafter"/>
</dbReference>
<accession>A0A1B8A917</accession>
<evidence type="ECO:0000313" key="13">
    <source>
        <dbReference type="EMBL" id="OBS15535.1"/>
    </source>
</evidence>
<keyword evidence="5" id="KW-0547">Nucleotide-binding</keyword>
<keyword evidence="8" id="KW-0067">ATP-binding</keyword>
<keyword evidence="6" id="KW-0418">Kinase</keyword>
<dbReference type="EMBL" id="LYXU01000150">
    <property type="protein sequence ID" value="OBS15535.1"/>
    <property type="molecule type" value="Genomic_DNA"/>
</dbReference>
<gene>
    <name evidence="14" type="ORF">FPOA_12441</name>
    <name evidence="13" type="ORF">FPOA_13645</name>
</gene>
<evidence type="ECO:0000256" key="2">
    <source>
        <dbReference type="ARBA" id="ARBA00004778"/>
    </source>
</evidence>
<evidence type="ECO:0000256" key="7">
    <source>
        <dbReference type="ARBA" id="ARBA00022798"/>
    </source>
</evidence>
<feature type="domain" description="DhaK" evidence="12">
    <location>
        <begin position="1"/>
        <end position="101"/>
    </location>
</feature>
<evidence type="ECO:0008006" key="16">
    <source>
        <dbReference type="Google" id="ProtNLM"/>
    </source>
</evidence>
<dbReference type="Pfam" id="PF02734">
    <property type="entry name" value="Dak2"/>
    <property type="match status" value="1"/>
</dbReference>
<dbReference type="Gene3D" id="1.25.40.340">
    <property type="match status" value="1"/>
</dbReference>
<dbReference type="GO" id="GO:0050354">
    <property type="term" value="F:triokinase activity"/>
    <property type="evidence" value="ECO:0007669"/>
    <property type="project" value="UniProtKB-EC"/>
</dbReference>
<reference evidence="14 15" key="1">
    <citation type="submission" date="2016-06" db="EMBL/GenBank/DDBJ databases">
        <title>Living apart together: crosstalk between the core and supernumerary genomes in a fungal plant pathogen.</title>
        <authorList>
            <person name="Vanheule A."/>
            <person name="Audenaert K."/>
            <person name="Warris S."/>
            <person name="Van De Geest H."/>
            <person name="Schijlen E."/>
            <person name="Hofte M."/>
            <person name="De Saeger S."/>
            <person name="Haesaert G."/>
            <person name="Waalwijk C."/>
            <person name="Van Der Lee T."/>
        </authorList>
    </citation>
    <scope>NUCLEOTIDE SEQUENCE [LARGE SCALE GENOMIC DNA]</scope>
    <source>
        <strain evidence="14 15">2516</strain>
    </source>
</reference>
<keyword evidence="7" id="KW-0319">Glycerol metabolism</keyword>
<dbReference type="GO" id="GO:0004371">
    <property type="term" value="F:glycerone kinase activity"/>
    <property type="evidence" value="ECO:0007669"/>
    <property type="project" value="UniProtKB-EC"/>
</dbReference>
<dbReference type="PROSITE" id="PS51481">
    <property type="entry name" value="DHAK"/>
    <property type="match status" value="1"/>
</dbReference>
<dbReference type="UniPathway" id="UPA00617">
    <property type="reaction ID" value="UER00669"/>
</dbReference>
<dbReference type="PANTHER" id="PTHR28629">
    <property type="entry name" value="TRIOKINASE/FMN CYCLASE"/>
    <property type="match status" value="1"/>
</dbReference>